<dbReference type="eggNOG" id="COG1795">
    <property type="taxonomic scope" value="Bacteria"/>
</dbReference>
<evidence type="ECO:0000313" key="4">
    <source>
        <dbReference type="Proteomes" id="UP000001739"/>
    </source>
</evidence>
<dbReference type="InterPro" id="IPR020568">
    <property type="entry name" value="Ribosomal_Su5_D2-typ_SF"/>
</dbReference>
<name>B2T9X3_PARPJ</name>
<reference evidence="3 4" key="1">
    <citation type="journal article" date="2011" name="J. Bacteriol.">
        <title>Complete genome sequence of the plant growth-promoting endophyte Burkholderia phytofirmans strain PsJN.</title>
        <authorList>
            <person name="Weilharter A."/>
            <person name="Mitter B."/>
            <person name="Shin M.V."/>
            <person name="Chain P.S."/>
            <person name="Nowak J."/>
            <person name="Sessitsch A."/>
        </authorList>
    </citation>
    <scope>NUCLEOTIDE SEQUENCE [LARGE SCALE GENOMIC DNA]</scope>
    <source>
        <strain evidence="4">DSM 17436 / LMG 22146 / PsJN</strain>
    </source>
</reference>
<dbReference type="KEGG" id="bpy:Bphyt_6933"/>
<proteinExistence type="predicted"/>
<dbReference type="EMBL" id="CP001053">
    <property type="protein sequence ID" value="ACD21225.1"/>
    <property type="molecule type" value="Genomic_DNA"/>
</dbReference>
<dbReference type="InterPro" id="IPR014826">
    <property type="entry name" value="HCHO-activating_enzyme"/>
</dbReference>
<evidence type="ECO:0000259" key="2">
    <source>
        <dbReference type="Pfam" id="PF08714"/>
    </source>
</evidence>
<dbReference type="STRING" id="398527.Bphyt_6933"/>
<feature type="domain" description="Formaldehyde-activating enzyme" evidence="2">
    <location>
        <begin position="27"/>
        <end position="184"/>
    </location>
</feature>
<dbReference type="Gene3D" id="3.30.230.60">
    <property type="entry name" value="Formaldehyde-activating enzyme"/>
    <property type="match status" value="1"/>
</dbReference>
<protein>
    <submittedName>
        <fullName evidence="3">Formaldehyde-activating enzyme</fullName>
    </submittedName>
</protein>
<gene>
    <name evidence="3" type="ordered locus">Bphyt_6933</name>
</gene>
<dbReference type="GO" id="GO:0016051">
    <property type="term" value="P:carbohydrate biosynthetic process"/>
    <property type="evidence" value="ECO:0007669"/>
    <property type="project" value="InterPro"/>
</dbReference>
<dbReference type="AlphaFoldDB" id="B2T9X3"/>
<dbReference type="GO" id="GO:0016840">
    <property type="term" value="F:carbon-nitrogen lyase activity"/>
    <property type="evidence" value="ECO:0007669"/>
    <property type="project" value="InterPro"/>
</dbReference>
<evidence type="ECO:0000313" key="3">
    <source>
        <dbReference type="EMBL" id="ACD21225.1"/>
    </source>
</evidence>
<dbReference type="InterPro" id="IPR037075">
    <property type="entry name" value="HCHO-activating_enzyme_sf"/>
</dbReference>
<dbReference type="NCBIfam" id="TIGR03126">
    <property type="entry name" value="one_C_fae"/>
    <property type="match status" value="1"/>
</dbReference>
<sequence length="190" mass="19943">MPNLTIGHPLNLDGTTMSASTDKQLFIGEGFEGPGVNLAHINVLVGPRNGPAGQAFATALATPSAGHAPFVVIARPGVPTKPLTLYVNKAQIGSDFHGNATWGASQAGIAKAVAESLENGTLPPEAENDWVVVSANWVNPSTDDLDAVFENNYRACKSAIVAAMKGLPHRDEVFAAARDVSNPFYTPKQR</sequence>
<organism evidence="3 4">
    <name type="scientific">Paraburkholderia phytofirmans (strain DSM 17436 / LMG 22146 / PsJN)</name>
    <name type="common">Burkholderia phytofirmans</name>
    <dbReference type="NCBI Taxonomy" id="398527"/>
    <lineage>
        <taxon>Bacteria</taxon>
        <taxon>Pseudomonadati</taxon>
        <taxon>Pseudomonadota</taxon>
        <taxon>Betaproteobacteria</taxon>
        <taxon>Burkholderiales</taxon>
        <taxon>Burkholderiaceae</taxon>
        <taxon>Paraburkholderia</taxon>
    </lineage>
</organism>
<keyword evidence="1" id="KW-0456">Lyase</keyword>
<dbReference type="Proteomes" id="UP000001739">
    <property type="component" value="Chromosome 2"/>
</dbReference>
<evidence type="ECO:0000256" key="1">
    <source>
        <dbReference type="ARBA" id="ARBA00023239"/>
    </source>
</evidence>
<dbReference type="SUPFAM" id="SSF54211">
    <property type="entry name" value="Ribosomal protein S5 domain 2-like"/>
    <property type="match status" value="1"/>
</dbReference>
<dbReference type="Pfam" id="PF08714">
    <property type="entry name" value="Fae"/>
    <property type="match status" value="1"/>
</dbReference>
<dbReference type="HOGENOM" id="CLU_105382_0_0_4"/>
<accession>B2T9X3</accession>